<protein>
    <submittedName>
        <fullName evidence="1">Uncharacterized protein</fullName>
    </submittedName>
</protein>
<dbReference type="Proteomes" id="UP000501812">
    <property type="component" value="Chromosome"/>
</dbReference>
<sequence length="140" mass="15815">MTKDPPSAELTMAVRQATGMSVLEACEFARTTDPALLKRILEQRVPRPDKMPFLPEELREKIFEASASQKSGAFLVDPIEFDPLLGPVIREVMETVRKEDAELPESQRGGVLWLTVQQRLEELGIRWHTPAEMNPGTIFN</sequence>
<proteinExistence type="predicted"/>
<organism evidence="1 2">
    <name type="scientific">Luteolibacter luteus</name>
    <dbReference type="NCBI Taxonomy" id="2728835"/>
    <lineage>
        <taxon>Bacteria</taxon>
        <taxon>Pseudomonadati</taxon>
        <taxon>Verrucomicrobiota</taxon>
        <taxon>Verrucomicrobiia</taxon>
        <taxon>Verrucomicrobiales</taxon>
        <taxon>Verrucomicrobiaceae</taxon>
        <taxon>Luteolibacter</taxon>
    </lineage>
</organism>
<dbReference type="EMBL" id="CP051774">
    <property type="protein sequence ID" value="QJE97676.1"/>
    <property type="molecule type" value="Genomic_DNA"/>
</dbReference>
<dbReference type="KEGG" id="luo:HHL09_18450"/>
<name>A0A858RK55_9BACT</name>
<accession>A0A858RK55</accession>
<evidence type="ECO:0000313" key="1">
    <source>
        <dbReference type="EMBL" id="QJE97676.1"/>
    </source>
</evidence>
<gene>
    <name evidence="1" type="ORF">HHL09_18450</name>
</gene>
<dbReference type="AlphaFoldDB" id="A0A858RK55"/>
<reference evidence="1 2" key="1">
    <citation type="submission" date="2020-04" db="EMBL/GenBank/DDBJ databases">
        <title>Luteolibacter sp. G-1-1-1 isolated from soil.</title>
        <authorList>
            <person name="Dahal R.H."/>
        </authorList>
    </citation>
    <scope>NUCLEOTIDE SEQUENCE [LARGE SCALE GENOMIC DNA]</scope>
    <source>
        <strain evidence="1 2">G-1-1-1</strain>
    </source>
</reference>
<keyword evidence="2" id="KW-1185">Reference proteome</keyword>
<dbReference type="RefSeq" id="WP_169456102.1">
    <property type="nucleotide sequence ID" value="NZ_CP051774.1"/>
</dbReference>
<evidence type="ECO:0000313" key="2">
    <source>
        <dbReference type="Proteomes" id="UP000501812"/>
    </source>
</evidence>